<sequence>MTNIPYRHIIIPLKQKPLKLLLRPCSAAALNPRICYLSALLVAVASQKLRGYRMKEERDGAPSIPARKMKFTPKIPPRKTPKPAIVKTEKSEVKDDIVDKELLSKLNRAKANDAFGRRFPRNEKKVGPSEVAFGQGGSSFARSFPKPRSAGSQNLDSSASKIQKEYVEPWDYTNSYYPTTHPLRRPYSGDPEILNGEEFGEASASLALDEAPLNAAEELGLMEKRDETQMLFFQFPANLPLLKRPAAATDNKDTVAKIDRASKKASKFEELQAGFMGKIMIYRSGKIKMKLGDAVYDISPGAKCSFAQEVVAINAKEKHCCILGEIDSRAVVTPDMDALLESIDNTDLF</sequence>
<evidence type="ECO:0000256" key="5">
    <source>
        <dbReference type="SAM" id="MobiDB-lite"/>
    </source>
</evidence>
<dbReference type="PANTHER" id="PTHR13408:SF0">
    <property type="entry name" value="DNA-DIRECTED RNA POLYMERASE III SUBUNIT RPC4"/>
    <property type="match status" value="1"/>
</dbReference>
<dbReference type="Proteomes" id="UP001327560">
    <property type="component" value="Chromosome 8"/>
</dbReference>
<evidence type="ECO:0008006" key="8">
    <source>
        <dbReference type="Google" id="ProtNLM"/>
    </source>
</evidence>
<feature type="region of interest" description="Disordered" evidence="5">
    <location>
        <begin position="56"/>
        <end position="88"/>
    </location>
</feature>
<evidence type="ECO:0000256" key="3">
    <source>
        <dbReference type="ARBA" id="ARBA00023163"/>
    </source>
</evidence>
<dbReference type="GO" id="GO:0005666">
    <property type="term" value="C:RNA polymerase III complex"/>
    <property type="evidence" value="ECO:0007669"/>
    <property type="project" value="InterPro"/>
</dbReference>
<dbReference type="PANTHER" id="PTHR13408">
    <property type="entry name" value="DNA-DIRECTED RNA POLYMERASE III"/>
    <property type="match status" value="1"/>
</dbReference>
<dbReference type="InterPro" id="IPR007811">
    <property type="entry name" value="RPC4"/>
</dbReference>
<dbReference type="GO" id="GO:0042797">
    <property type="term" value="P:tRNA transcription by RNA polymerase III"/>
    <property type="evidence" value="ECO:0007669"/>
    <property type="project" value="TreeGrafter"/>
</dbReference>
<evidence type="ECO:0000313" key="7">
    <source>
        <dbReference type="Proteomes" id="UP001327560"/>
    </source>
</evidence>
<dbReference type="GO" id="GO:0003677">
    <property type="term" value="F:DNA binding"/>
    <property type="evidence" value="ECO:0007669"/>
    <property type="project" value="InterPro"/>
</dbReference>
<reference evidence="6 7" key="1">
    <citation type="submission" date="2023-10" db="EMBL/GenBank/DDBJ databases">
        <title>Chromosome-scale genome assembly provides insights into flower coloration mechanisms of Canna indica.</title>
        <authorList>
            <person name="Li C."/>
        </authorList>
    </citation>
    <scope>NUCLEOTIDE SEQUENCE [LARGE SCALE GENOMIC DNA]</scope>
    <source>
        <tissue evidence="6">Flower</tissue>
    </source>
</reference>
<dbReference type="AlphaFoldDB" id="A0AAQ3KXM1"/>
<dbReference type="Pfam" id="PF05132">
    <property type="entry name" value="RNA_pol_Rpc4"/>
    <property type="match status" value="1"/>
</dbReference>
<feature type="region of interest" description="Disordered" evidence="5">
    <location>
        <begin position="137"/>
        <end position="160"/>
    </location>
</feature>
<evidence type="ECO:0000256" key="1">
    <source>
        <dbReference type="ARBA" id="ARBA00004123"/>
    </source>
</evidence>
<keyword evidence="2" id="KW-0240">DNA-directed RNA polymerase</keyword>
<gene>
    <name evidence="6" type="ORF">Cni_G25402</name>
</gene>
<evidence type="ECO:0000313" key="6">
    <source>
        <dbReference type="EMBL" id="WOL16614.1"/>
    </source>
</evidence>
<accession>A0AAQ3KXM1</accession>
<evidence type="ECO:0000256" key="2">
    <source>
        <dbReference type="ARBA" id="ARBA00022478"/>
    </source>
</evidence>
<protein>
    <recommendedName>
        <fullName evidence="8">RNA polymerase III RPC4</fullName>
    </recommendedName>
</protein>
<dbReference type="EMBL" id="CP136897">
    <property type="protein sequence ID" value="WOL16614.1"/>
    <property type="molecule type" value="Genomic_DNA"/>
</dbReference>
<comment type="subcellular location">
    <subcellularLocation>
        <location evidence="1">Nucleus</location>
    </subcellularLocation>
</comment>
<keyword evidence="4" id="KW-0539">Nucleus</keyword>
<feature type="compositionally biased region" description="Polar residues" evidence="5">
    <location>
        <begin position="150"/>
        <end position="160"/>
    </location>
</feature>
<evidence type="ECO:0000256" key="4">
    <source>
        <dbReference type="ARBA" id="ARBA00023242"/>
    </source>
</evidence>
<keyword evidence="7" id="KW-1185">Reference proteome</keyword>
<keyword evidence="3" id="KW-0804">Transcription</keyword>
<organism evidence="6 7">
    <name type="scientific">Canna indica</name>
    <name type="common">Indian-shot</name>
    <dbReference type="NCBI Taxonomy" id="4628"/>
    <lineage>
        <taxon>Eukaryota</taxon>
        <taxon>Viridiplantae</taxon>
        <taxon>Streptophyta</taxon>
        <taxon>Embryophyta</taxon>
        <taxon>Tracheophyta</taxon>
        <taxon>Spermatophyta</taxon>
        <taxon>Magnoliopsida</taxon>
        <taxon>Liliopsida</taxon>
        <taxon>Zingiberales</taxon>
        <taxon>Cannaceae</taxon>
        <taxon>Canna</taxon>
    </lineage>
</organism>
<feature type="compositionally biased region" description="Basic residues" evidence="5">
    <location>
        <begin position="67"/>
        <end position="81"/>
    </location>
</feature>
<name>A0AAQ3KXM1_9LILI</name>
<proteinExistence type="predicted"/>